<name>R0K4V0_ANAPL</name>
<reference evidence="3" key="1">
    <citation type="journal article" date="2013" name="Nat. Genet.">
        <title>The duck genome and transcriptome provide insight into an avian influenza virus reservoir species.</title>
        <authorList>
            <person name="Huang Y."/>
            <person name="Li Y."/>
            <person name="Burt D.W."/>
            <person name="Chen H."/>
            <person name="Zhang Y."/>
            <person name="Qian W."/>
            <person name="Kim H."/>
            <person name="Gan S."/>
            <person name="Zhao Y."/>
            <person name="Li J."/>
            <person name="Yi K."/>
            <person name="Feng H."/>
            <person name="Zhu P."/>
            <person name="Li B."/>
            <person name="Liu Q."/>
            <person name="Fairley S."/>
            <person name="Magor K.E."/>
            <person name="Du Z."/>
            <person name="Hu X."/>
            <person name="Goodman L."/>
            <person name="Tafer H."/>
            <person name="Vignal A."/>
            <person name="Lee T."/>
            <person name="Kim K.W."/>
            <person name="Sheng Z."/>
            <person name="An Y."/>
            <person name="Searle S."/>
            <person name="Herrero J."/>
            <person name="Groenen M.A."/>
            <person name="Crooijmans R.P."/>
            <person name="Faraut T."/>
            <person name="Cai Q."/>
            <person name="Webster R.G."/>
            <person name="Aldridge J.R."/>
            <person name="Warren W.C."/>
            <person name="Bartschat S."/>
            <person name="Kehr S."/>
            <person name="Marz M."/>
            <person name="Stadler P.F."/>
            <person name="Smith J."/>
            <person name="Kraus R.H."/>
            <person name="Zhao Y."/>
            <person name="Ren L."/>
            <person name="Fei J."/>
            <person name="Morisson M."/>
            <person name="Kaiser P."/>
            <person name="Griffin D.K."/>
            <person name="Rao M."/>
            <person name="Pitel F."/>
            <person name="Wang J."/>
            <person name="Li N."/>
        </authorList>
    </citation>
    <scope>NUCLEOTIDE SEQUENCE [LARGE SCALE GENOMIC DNA]</scope>
</reference>
<feature type="compositionally biased region" description="Pro residues" evidence="1">
    <location>
        <begin position="489"/>
        <end position="505"/>
    </location>
</feature>
<organism evidence="2 3">
    <name type="scientific">Anas platyrhynchos</name>
    <name type="common">Mallard</name>
    <name type="synonym">Anas boschas</name>
    <dbReference type="NCBI Taxonomy" id="8839"/>
    <lineage>
        <taxon>Eukaryota</taxon>
        <taxon>Metazoa</taxon>
        <taxon>Chordata</taxon>
        <taxon>Craniata</taxon>
        <taxon>Vertebrata</taxon>
        <taxon>Euteleostomi</taxon>
        <taxon>Archelosauria</taxon>
        <taxon>Archosauria</taxon>
        <taxon>Dinosauria</taxon>
        <taxon>Saurischia</taxon>
        <taxon>Theropoda</taxon>
        <taxon>Coelurosauria</taxon>
        <taxon>Aves</taxon>
        <taxon>Neognathae</taxon>
        <taxon>Galloanserae</taxon>
        <taxon>Anseriformes</taxon>
        <taxon>Anatidae</taxon>
        <taxon>Anatinae</taxon>
        <taxon>Anas</taxon>
    </lineage>
</organism>
<protein>
    <submittedName>
        <fullName evidence="2">Uncharacterized protein</fullName>
    </submittedName>
</protein>
<evidence type="ECO:0000313" key="3">
    <source>
        <dbReference type="Proteomes" id="UP000296049"/>
    </source>
</evidence>
<sequence>MGHMWDQGSTHGARGSSAQPHCSREPQNPWAEQSSPLSKGCRCPSYKSTLKSPPLSAACRAHRCSVTAAKAGARPGEEQRLRMQACPAAQLHLHLTPRHLMVIKHLLQSENMLGRSKLKLVKLKATQQARSIRQLTSRDPVPWLCAQQPQRDGHSPAWCAWIEQGNDESRSSSAPWGLVKEQPLGQAQRTVPVPCPMPGDVAAPTLLVLSPCQGHLPPRCGTWHSPGTRTIPCQAQHPGPDADGHTWEQGGLQRAANSAVVLSPLSIAAGAPMDAASSSRIVSSPRTQPTRDAATGSSSIPSGLLVWSLTALLSNESKTSASWWWSTIPISLALHQQQMHSLDVPTELADKLLKITIKQQSFLKCKAHTAPVHQTFCCCLVNNFRRRHRSMSGTAAGIFGGIWLLAFCTEEAEGAATAQDTCCHTPVTLSSCSDRSERSTPLNSSRFQCEAEQDPTCRPSPGWAMLLVSPRPGKPPELLQQQSNMSCPSPRPVPALQPPPQPVPSARPASLSQGHI</sequence>
<feature type="compositionally biased region" description="Polar residues" evidence="1">
    <location>
        <begin position="431"/>
        <end position="447"/>
    </location>
</feature>
<evidence type="ECO:0000256" key="1">
    <source>
        <dbReference type="SAM" id="MobiDB-lite"/>
    </source>
</evidence>
<accession>R0K4V0</accession>
<feature type="region of interest" description="Disordered" evidence="1">
    <location>
        <begin position="276"/>
        <end position="298"/>
    </location>
</feature>
<dbReference type="AlphaFoldDB" id="R0K4V0"/>
<dbReference type="Proteomes" id="UP000296049">
    <property type="component" value="Unassembled WGS sequence"/>
</dbReference>
<feature type="region of interest" description="Disordered" evidence="1">
    <location>
        <begin position="1"/>
        <end position="38"/>
    </location>
</feature>
<feature type="region of interest" description="Disordered" evidence="1">
    <location>
        <begin position="469"/>
        <end position="516"/>
    </location>
</feature>
<dbReference type="EMBL" id="KB742712">
    <property type="protein sequence ID" value="EOB05136.1"/>
    <property type="molecule type" value="Genomic_DNA"/>
</dbReference>
<feature type="region of interest" description="Disordered" evidence="1">
    <location>
        <begin position="431"/>
        <end position="456"/>
    </location>
</feature>
<evidence type="ECO:0000313" key="2">
    <source>
        <dbReference type="EMBL" id="EOB05136.1"/>
    </source>
</evidence>
<keyword evidence="3" id="KW-1185">Reference proteome</keyword>
<proteinExistence type="predicted"/>
<gene>
    <name evidence="2" type="ORF">Anapl_03902</name>
</gene>